<accession>A0A1M5Y2A4</accession>
<evidence type="ECO:0000313" key="4">
    <source>
        <dbReference type="Proteomes" id="UP000290037"/>
    </source>
</evidence>
<evidence type="ECO:0000313" key="3">
    <source>
        <dbReference type="Proteomes" id="UP000184240"/>
    </source>
</evidence>
<reference evidence="2" key="1">
    <citation type="submission" date="2016-11" db="EMBL/GenBank/DDBJ databases">
        <authorList>
            <person name="Jaros S."/>
            <person name="Januszkiewicz K."/>
            <person name="Wedrychowicz H."/>
        </authorList>
    </citation>
    <scope>NUCLEOTIDE SEQUENCE [LARGE SCALE GENOMIC DNA]</scope>
    <source>
        <strain evidence="2">DSM 19859</strain>
    </source>
</reference>
<dbReference type="CDD" id="cd15482">
    <property type="entry name" value="Sialidase_non-viral"/>
    <property type="match status" value="1"/>
</dbReference>
<dbReference type="STRING" id="573501.SAMN04487999_1853"/>
<sequence length="349" mass="37828">MRYLLGVALSLAVFGCKNTPEPKELTAIQTVEIERIYEDSVSLRALEILDDGSVAFAGSNGKYGLYNPTTKVWNTAVMKRDSVTPSFRAVAHTAEDFFMLSIESPALLYKTGDSGAMELVYEENDPKAFYDSMTFWNDQEGIAMGDPTENCISIIITRDGGNTWTKVSCDALPEAAAGEAAFAASNSNIAVYGNNAWIITGGMKSRVLHTGDKGKTWEVFDTPLKQGTSSTGGYSIDFYDENTGVVIGGDYTHAEGNEANKAITHDGGKTWALLADKAAPGYRSCIQFIPNTKGKELLAIGFEGIDYSSDQGATWKNLSSEGFFTVRFLNDSTAYAAGSNRIAKLKFKR</sequence>
<keyword evidence="4" id="KW-1185">Reference proteome</keyword>
<reference evidence="1 4" key="3">
    <citation type="submission" date="2018-07" db="EMBL/GenBank/DDBJ databases">
        <title>Leeuwenhoekiella genomics.</title>
        <authorList>
            <person name="Tahon G."/>
            <person name="Willems A."/>
        </authorList>
    </citation>
    <scope>NUCLEOTIDE SEQUENCE [LARGE SCALE GENOMIC DNA]</scope>
    <source>
        <strain evidence="1 4">LMG 24856</strain>
    </source>
</reference>
<dbReference type="Proteomes" id="UP000290037">
    <property type="component" value="Unassembled WGS sequence"/>
</dbReference>
<dbReference type="Proteomes" id="UP000184240">
    <property type="component" value="Unassembled WGS sequence"/>
</dbReference>
<dbReference type="RefSeq" id="WP_072982439.1">
    <property type="nucleotide sequence ID" value="NZ_FQXT01000003.1"/>
</dbReference>
<dbReference type="PANTHER" id="PTHR47199:SF2">
    <property type="entry name" value="PHOTOSYSTEM II STABILITY_ASSEMBLY FACTOR HCF136, CHLOROPLASTIC"/>
    <property type="match status" value="1"/>
</dbReference>
<evidence type="ECO:0000313" key="2">
    <source>
        <dbReference type="EMBL" id="SHI05623.1"/>
    </source>
</evidence>
<dbReference type="PANTHER" id="PTHR47199">
    <property type="entry name" value="PHOTOSYSTEM II STABILITY/ASSEMBLY FACTOR HCF136, CHLOROPLASTIC"/>
    <property type="match status" value="1"/>
</dbReference>
<keyword evidence="2" id="KW-0675">Receptor</keyword>
<organism evidence="2 3">
    <name type="scientific">Leeuwenhoekiella palythoae</name>
    <dbReference type="NCBI Taxonomy" id="573501"/>
    <lineage>
        <taxon>Bacteria</taxon>
        <taxon>Pseudomonadati</taxon>
        <taxon>Bacteroidota</taxon>
        <taxon>Flavobacteriia</taxon>
        <taxon>Flavobacteriales</taxon>
        <taxon>Flavobacteriaceae</taxon>
        <taxon>Leeuwenhoekiella</taxon>
    </lineage>
</organism>
<protein>
    <submittedName>
        <fullName evidence="1">Sortilin (Neurotensin receptor 3)</fullName>
    </submittedName>
    <submittedName>
        <fullName evidence="2">Sortilin, neurotensin receptor 3</fullName>
    </submittedName>
</protein>
<gene>
    <name evidence="1" type="ORF">DSM01_1146</name>
    <name evidence="2" type="ORF">SAMN04487999_1853</name>
</gene>
<name>A0A1M5Y2A4_9FLAO</name>
<dbReference type="SUPFAM" id="SSF110296">
    <property type="entry name" value="Oligoxyloglucan reducing end-specific cellobiohydrolase"/>
    <property type="match status" value="1"/>
</dbReference>
<proteinExistence type="predicted"/>
<dbReference type="Gene3D" id="2.130.10.10">
    <property type="entry name" value="YVTN repeat-like/Quinoprotein amine dehydrogenase"/>
    <property type="match status" value="1"/>
</dbReference>
<dbReference type="InterPro" id="IPR015943">
    <property type="entry name" value="WD40/YVTN_repeat-like_dom_sf"/>
</dbReference>
<evidence type="ECO:0000313" key="1">
    <source>
        <dbReference type="EMBL" id="RXG30396.1"/>
    </source>
</evidence>
<dbReference type="OrthoDB" id="9813892at2"/>
<dbReference type="EMBL" id="FQXT01000003">
    <property type="protein sequence ID" value="SHI05623.1"/>
    <property type="molecule type" value="Genomic_DNA"/>
</dbReference>
<dbReference type="EMBL" id="QOVN01000002">
    <property type="protein sequence ID" value="RXG30396.1"/>
    <property type="molecule type" value="Genomic_DNA"/>
</dbReference>
<dbReference type="PROSITE" id="PS51257">
    <property type="entry name" value="PROKAR_LIPOPROTEIN"/>
    <property type="match status" value="1"/>
</dbReference>
<dbReference type="AlphaFoldDB" id="A0A1M5Y2A4"/>
<reference evidence="3" key="2">
    <citation type="submission" date="2016-11" db="EMBL/GenBank/DDBJ databases">
        <authorList>
            <person name="Varghese N."/>
            <person name="Submissions S."/>
        </authorList>
    </citation>
    <scope>NUCLEOTIDE SEQUENCE [LARGE SCALE GENOMIC DNA]</scope>
    <source>
        <strain evidence="3">DSM 19859</strain>
    </source>
</reference>